<accession>A0A0F9HYK8</accession>
<feature type="transmembrane region" description="Helical" evidence="1">
    <location>
        <begin position="93"/>
        <end position="112"/>
    </location>
</feature>
<dbReference type="Gene3D" id="1.20.5.110">
    <property type="match status" value="1"/>
</dbReference>
<feature type="domain" description="T-SNARE coiled-coil homology" evidence="2">
    <location>
        <begin position="20"/>
        <end position="82"/>
    </location>
</feature>
<keyword evidence="1" id="KW-0812">Transmembrane</keyword>
<reference evidence="3" key="1">
    <citation type="journal article" date="2015" name="Nature">
        <title>Complex archaea that bridge the gap between prokaryotes and eukaryotes.</title>
        <authorList>
            <person name="Spang A."/>
            <person name="Saw J.H."/>
            <person name="Jorgensen S.L."/>
            <person name="Zaremba-Niedzwiedzka K."/>
            <person name="Martijn J."/>
            <person name="Lind A.E."/>
            <person name="van Eijk R."/>
            <person name="Schleper C."/>
            <person name="Guy L."/>
            <person name="Ettema T.J."/>
        </authorList>
    </citation>
    <scope>NUCLEOTIDE SEQUENCE</scope>
</reference>
<dbReference type="EMBL" id="LAZR01021020">
    <property type="protein sequence ID" value="KKL86765.1"/>
    <property type="molecule type" value="Genomic_DNA"/>
</dbReference>
<keyword evidence="1" id="KW-1133">Transmembrane helix</keyword>
<evidence type="ECO:0000259" key="2">
    <source>
        <dbReference type="PROSITE" id="PS50192"/>
    </source>
</evidence>
<sequence length="161" mass="17365">MQELTSKDVIDLGDIGVLTVQPQPPETSEIKGILTDMEALRDIMLDFGVITEQQGEQLGKVSKHVSDAEINITDGNQDLLKAHELIYKRRHEFMRMVAIIGSGGLGTAGFFINPLVGLGAMLAGGGVGWFVTREETVDTIMRAVPEKSICAESGSVPRNPS</sequence>
<comment type="caution">
    <text evidence="3">The sequence shown here is derived from an EMBL/GenBank/DDBJ whole genome shotgun (WGS) entry which is preliminary data.</text>
</comment>
<dbReference type="PROSITE" id="PS50192">
    <property type="entry name" value="T_SNARE"/>
    <property type="match status" value="1"/>
</dbReference>
<keyword evidence="1" id="KW-0472">Membrane</keyword>
<dbReference type="AlphaFoldDB" id="A0A0F9HYK8"/>
<gene>
    <name evidence="3" type="ORF">LCGC14_1941460</name>
</gene>
<evidence type="ECO:0000256" key="1">
    <source>
        <dbReference type="SAM" id="Phobius"/>
    </source>
</evidence>
<dbReference type="SUPFAM" id="SSF58038">
    <property type="entry name" value="SNARE fusion complex"/>
    <property type="match status" value="1"/>
</dbReference>
<dbReference type="InterPro" id="IPR000727">
    <property type="entry name" value="T_SNARE_dom"/>
</dbReference>
<name>A0A0F9HYK8_9ZZZZ</name>
<organism evidence="3">
    <name type="scientific">marine sediment metagenome</name>
    <dbReference type="NCBI Taxonomy" id="412755"/>
    <lineage>
        <taxon>unclassified sequences</taxon>
        <taxon>metagenomes</taxon>
        <taxon>ecological metagenomes</taxon>
    </lineage>
</organism>
<protein>
    <recommendedName>
        <fullName evidence="2">t-SNARE coiled-coil homology domain-containing protein</fullName>
    </recommendedName>
</protein>
<proteinExistence type="predicted"/>
<evidence type="ECO:0000313" key="3">
    <source>
        <dbReference type="EMBL" id="KKL86765.1"/>
    </source>
</evidence>